<comment type="caution">
    <text evidence="2">The sequence shown here is derived from an EMBL/GenBank/DDBJ whole genome shotgun (WGS) entry which is preliminary data.</text>
</comment>
<dbReference type="HOGENOM" id="CLU_2387697_0_0_1"/>
<name>M5CGD5_THACB</name>
<proteinExistence type="predicted"/>
<accession>M5CGD5</accession>
<dbReference type="EMBL" id="CAOJ01015291">
    <property type="protein sequence ID" value="CCO35927.1"/>
    <property type="molecule type" value="Genomic_DNA"/>
</dbReference>
<dbReference type="Proteomes" id="UP000012065">
    <property type="component" value="Unassembled WGS sequence"/>
</dbReference>
<sequence length="94" mass="10072">MAYSTIASALGVEDEPVQSPPPSAAADTRPMRSGSLISGIASDWRSLSQSEQQAWATLSEARASRSRGTHNIRILSILAWEANTVGLFSIQPLF</sequence>
<evidence type="ECO:0000313" key="3">
    <source>
        <dbReference type="Proteomes" id="UP000012065"/>
    </source>
</evidence>
<evidence type="ECO:0000256" key="1">
    <source>
        <dbReference type="SAM" id="MobiDB-lite"/>
    </source>
</evidence>
<dbReference type="AlphaFoldDB" id="M5CGD5"/>
<gene>
    <name evidence="2" type="ORF">BN14_10048</name>
</gene>
<organism evidence="2 3">
    <name type="scientific">Thanatephorus cucumeris (strain AG1-IB / isolate 7/3/14)</name>
    <name type="common">Lettuce bottom rot fungus</name>
    <name type="synonym">Rhizoctonia solani</name>
    <dbReference type="NCBI Taxonomy" id="1108050"/>
    <lineage>
        <taxon>Eukaryota</taxon>
        <taxon>Fungi</taxon>
        <taxon>Dikarya</taxon>
        <taxon>Basidiomycota</taxon>
        <taxon>Agaricomycotina</taxon>
        <taxon>Agaricomycetes</taxon>
        <taxon>Cantharellales</taxon>
        <taxon>Ceratobasidiaceae</taxon>
        <taxon>Rhizoctonia</taxon>
        <taxon>Rhizoctonia solani AG-1</taxon>
    </lineage>
</organism>
<protein>
    <submittedName>
        <fullName evidence="2">Uncharacterized protein</fullName>
    </submittedName>
</protein>
<feature type="region of interest" description="Disordered" evidence="1">
    <location>
        <begin position="1"/>
        <end position="31"/>
    </location>
</feature>
<evidence type="ECO:0000313" key="2">
    <source>
        <dbReference type="EMBL" id="CCO35927.1"/>
    </source>
</evidence>
<reference evidence="2 3" key="1">
    <citation type="journal article" date="2013" name="J. Biotechnol.">
        <title>Establishment and interpretation of the genome sequence of the phytopathogenic fungus Rhizoctonia solani AG1-IB isolate 7/3/14.</title>
        <authorList>
            <person name="Wibberg D.W."/>
            <person name="Jelonek L.J."/>
            <person name="Rupp O.R."/>
            <person name="Hennig M.H."/>
            <person name="Eikmeyer F.E."/>
            <person name="Goesmann A.G."/>
            <person name="Hartmann A.H."/>
            <person name="Borriss R.B."/>
            <person name="Grosch R.G."/>
            <person name="Puehler A.P."/>
            <person name="Schlueter A.S."/>
        </authorList>
    </citation>
    <scope>NUCLEOTIDE SEQUENCE [LARGE SCALE GENOMIC DNA]</scope>
    <source>
        <strain evidence="3">AG1-IB / isolate 7/3/14</strain>
    </source>
</reference>